<reference evidence="1 2" key="1">
    <citation type="submission" date="2020-12" db="EMBL/GenBank/DDBJ databases">
        <title>FDA dAtabase for Regulatory Grade micrObial Sequences (FDA-ARGOS): Supporting development and validation of Infectious Disease Dx tests.</title>
        <authorList>
            <person name="Sproer C."/>
            <person name="Gronow S."/>
            <person name="Severitt S."/>
            <person name="Schroder I."/>
            <person name="Tallon L."/>
            <person name="Sadzewicz L."/>
            <person name="Zhao X."/>
            <person name="Boylan J."/>
            <person name="Ott S."/>
            <person name="Bowen H."/>
            <person name="Vavikolanu K."/>
            <person name="Mehta A."/>
            <person name="Aluvathingal J."/>
            <person name="Nadendla S."/>
            <person name="Lowell S."/>
            <person name="Myers T."/>
            <person name="Yan Y."/>
            <person name="Sichtig H."/>
        </authorList>
    </citation>
    <scope>NUCLEOTIDE SEQUENCE [LARGE SCALE GENOMIC DNA]</scope>
    <source>
        <strain evidence="1 2">FDAARGOS_890</strain>
    </source>
</reference>
<dbReference type="Proteomes" id="UP000595064">
    <property type="component" value="Chromosome"/>
</dbReference>
<sequence length="108" mass="11540">MDHGCATRARPGAAERTDPVTTAKDVFAPGAECWKAGGDCIEEGKCLGKCTPQLPAAAANEALATALRLLAQITDYTSGMRQITRYVDGSSIDNAMHEAKQLIRRHKP</sequence>
<gene>
    <name evidence="1" type="ORF">I6G47_10960</name>
</gene>
<organism evidence="1 2">
    <name type="scientific">Delftia lacustris</name>
    <dbReference type="NCBI Taxonomy" id="558537"/>
    <lineage>
        <taxon>Bacteria</taxon>
        <taxon>Pseudomonadati</taxon>
        <taxon>Pseudomonadota</taxon>
        <taxon>Betaproteobacteria</taxon>
        <taxon>Burkholderiales</taxon>
        <taxon>Comamonadaceae</taxon>
        <taxon>Delftia</taxon>
    </lineage>
</organism>
<dbReference type="KEGG" id="dla:I6G47_10960"/>
<protein>
    <submittedName>
        <fullName evidence="1">Uncharacterized protein</fullName>
    </submittedName>
</protein>
<dbReference type="EMBL" id="CP065748">
    <property type="protein sequence ID" value="QPS84584.1"/>
    <property type="molecule type" value="Genomic_DNA"/>
</dbReference>
<evidence type="ECO:0000313" key="2">
    <source>
        <dbReference type="Proteomes" id="UP000595064"/>
    </source>
</evidence>
<accession>A0A7T2YZA1</accession>
<evidence type="ECO:0000313" key="1">
    <source>
        <dbReference type="EMBL" id="QPS84584.1"/>
    </source>
</evidence>
<name>A0A7T2YZA1_9BURK</name>
<dbReference type="AlphaFoldDB" id="A0A7T2YZA1"/>
<proteinExistence type="predicted"/>
<keyword evidence="2" id="KW-1185">Reference proteome</keyword>